<sequence>MAYAGTNTIDTFMSKLFSNSGQTDSTFPISSASFNELTSSSSAGSSSLMVSPERKPFVSALHKVVQHEDAMARIEGTLFKEVEVSRVQTRFMRSWNIKKFQIMGLFSNYLSNVEELAQFALCNAMFDATKLAGDAKAQELECVKIVEEAAWGNKKSQRIKCKNADIQSGWNLKVSKLAKQRDTLVEIIGSRDFRPVLSQLTYLLENKIRSIRGNPAQWLVKKKAF</sequence>
<proteinExistence type="predicted"/>
<keyword evidence="2" id="KW-1185">Reference proteome</keyword>
<name>A0A448XLG0_9PLAT</name>
<dbReference type="EMBL" id="CAAALY010261290">
    <property type="protein sequence ID" value="VEL39447.1"/>
    <property type="molecule type" value="Genomic_DNA"/>
</dbReference>
<evidence type="ECO:0000313" key="2">
    <source>
        <dbReference type="Proteomes" id="UP000784294"/>
    </source>
</evidence>
<accession>A0A448XLG0</accession>
<reference evidence="1" key="1">
    <citation type="submission" date="2018-11" db="EMBL/GenBank/DDBJ databases">
        <authorList>
            <consortium name="Pathogen Informatics"/>
        </authorList>
    </citation>
    <scope>NUCLEOTIDE SEQUENCE</scope>
</reference>
<dbReference type="Proteomes" id="UP000784294">
    <property type="component" value="Unassembled WGS sequence"/>
</dbReference>
<protein>
    <submittedName>
        <fullName evidence="1">Uncharacterized protein</fullName>
    </submittedName>
</protein>
<organism evidence="1 2">
    <name type="scientific">Protopolystoma xenopodis</name>
    <dbReference type="NCBI Taxonomy" id="117903"/>
    <lineage>
        <taxon>Eukaryota</taxon>
        <taxon>Metazoa</taxon>
        <taxon>Spiralia</taxon>
        <taxon>Lophotrochozoa</taxon>
        <taxon>Platyhelminthes</taxon>
        <taxon>Monogenea</taxon>
        <taxon>Polyopisthocotylea</taxon>
        <taxon>Polystomatidea</taxon>
        <taxon>Polystomatidae</taxon>
        <taxon>Protopolystoma</taxon>
    </lineage>
</organism>
<evidence type="ECO:0000313" key="1">
    <source>
        <dbReference type="EMBL" id="VEL39447.1"/>
    </source>
</evidence>
<comment type="caution">
    <text evidence="1">The sequence shown here is derived from an EMBL/GenBank/DDBJ whole genome shotgun (WGS) entry which is preliminary data.</text>
</comment>
<dbReference type="AlphaFoldDB" id="A0A448XLG0"/>
<gene>
    <name evidence="1" type="ORF">PXEA_LOCUS32887</name>
</gene>